<reference evidence="12 13" key="1">
    <citation type="journal article" date="2014" name="PLoS ONE">
        <title>Global Analysis of Gene Expression Profiles in Physic Nut (Jatropha curcas L.) Seedlings Exposed to Salt Stress.</title>
        <authorList>
            <person name="Zhang L."/>
            <person name="Zhang C."/>
            <person name="Wu P."/>
            <person name="Chen Y."/>
            <person name="Li M."/>
            <person name="Jiang H."/>
            <person name="Wu G."/>
        </authorList>
    </citation>
    <scope>NUCLEOTIDE SEQUENCE [LARGE SCALE GENOMIC DNA]</scope>
    <source>
        <strain evidence="13">cv. GZQX0401</strain>
        <tissue evidence="12">Young leaves</tissue>
    </source>
</reference>
<protein>
    <recommendedName>
        <fullName evidence="11">Bifunctional inhibitor/plant lipid transfer protein/seed storage helical domain-containing protein</fullName>
    </recommendedName>
</protein>
<comment type="similarity">
    <text evidence="2">Belongs to the plant LTP family.</text>
</comment>
<dbReference type="GO" id="GO:0008289">
    <property type="term" value="F:lipid binding"/>
    <property type="evidence" value="ECO:0007669"/>
    <property type="project" value="InterPro"/>
</dbReference>
<name>A0A067L0D4_JATCU</name>
<dbReference type="STRING" id="180498.A0A067L0D4"/>
<dbReference type="Gene3D" id="1.10.110.10">
    <property type="entry name" value="Plant lipid-transfer and hydrophobic proteins"/>
    <property type="match status" value="1"/>
</dbReference>
<comment type="subcellular location">
    <subcellularLocation>
        <location evidence="1">Cell membrane</location>
        <topology evidence="1">Lipid-anchor</topology>
        <topology evidence="1">GPI-anchor</topology>
    </subcellularLocation>
</comment>
<dbReference type="GO" id="GO:0098552">
    <property type="term" value="C:side of membrane"/>
    <property type="evidence" value="ECO:0007669"/>
    <property type="project" value="UniProtKB-KW"/>
</dbReference>
<evidence type="ECO:0000256" key="4">
    <source>
        <dbReference type="ARBA" id="ARBA00022622"/>
    </source>
</evidence>
<feature type="domain" description="Bifunctional inhibitor/plant lipid transfer protein/seed storage helical" evidence="11">
    <location>
        <begin position="32"/>
        <end position="112"/>
    </location>
</feature>
<dbReference type="Pfam" id="PF14368">
    <property type="entry name" value="LTP_2"/>
    <property type="match status" value="1"/>
</dbReference>
<proteinExistence type="inferred from homology"/>
<accession>A0A067L0D4</accession>
<keyword evidence="13" id="KW-1185">Reference proteome</keyword>
<dbReference type="GO" id="GO:0005886">
    <property type="term" value="C:plasma membrane"/>
    <property type="evidence" value="ECO:0007669"/>
    <property type="project" value="UniProtKB-SubCell"/>
</dbReference>
<dbReference type="GO" id="GO:0006869">
    <property type="term" value="P:lipid transport"/>
    <property type="evidence" value="ECO:0007669"/>
    <property type="project" value="InterPro"/>
</dbReference>
<dbReference type="InterPro" id="IPR043325">
    <property type="entry name" value="LTSS"/>
</dbReference>
<evidence type="ECO:0000313" key="12">
    <source>
        <dbReference type="EMBL" id="KDP41882.1"/>
    </source>
</evidence>
<dbReference type="SMART" id="SM00499">
    <property type="entry name" value="AAI"/>
    <property type="match status" value="1"/>
</dbReference>
<dbReference type="InterPro" id="IPR000528">
    <property type="entry name" value="Plant_nsLTP"/>
</dbReference>
<evidence type="ECO:0000256" key="8">
    <source>
        <dbReference type="ARBA" id="ARBA00023288"/>
    </source>
</evidence>
<evidence type="ECO:0000256" key="7">
    <source>
        <dbReference type="ARBA" id="ARBA00023180"/>
    </source>
</evidence>
<keyword evidence="4" id="KW-0336">GPI-anchor</keyword>
<feature type="transmembrane region" description="Helical" evidence="9">
    <location>
        <begin position="128"/>
        <end position="151"/>
    </location>
</feature>
<dbReference type="InterPro" id="IPR016140">
    <property type="entry name" value="Bifunc_inhib/LTP/seed_store"/>
</dbReference>
<feature type="chain" id="PRO_5001643400" description="Bifunctional inhibitor/plant lipid transfer protein/seed storage helical domain-containing protein" evidence="10">
    <location>
        <begin position="34"/>
        <end position="155"/>
    </location>
</feature>
<organism evidence="12 13">
    <name type="scientific">Jatropha curcas</name>
    <name type="common">Barbados nut</name>
    <dbReference type="NCBI Taxonomy" id="180498"/>
    <lineage>
        <taxon>Eukaryota</taxon>
        <taxon>Viridiplantae</taxon>
        <taxon>Streptophyta</taxon>
        <taxon>Embryophyta</taxon>
        <taxon>Tracheophyta</taxon>
        <taxon>Spermatophyta</taxon>
        <taxon>Magnoliopsida</taxon>
        <taxon>eudicotyledons</taxon>
        <taxon>Gunneridae</taxon>
        <taxon>Pentapetalae</taxon>
        <taxon>rosids</taxon>
        <taxon>fabids</taxon>
        <taxon>Malpighiales</taxon>
        <taxon>Euphorbiaceae</taxon>
        <taxon>Crotonoideae</taxon>
        <taxon>Jatropheae</taxon>
        <taxon>Jatropha</taxon>
    </lineage>
</organism>
<sequence length="155" mass="16525">MGKFWASISSSYEISILAVLFLVFANLVPEGCGQDTSCMNQLVPCLNYLNGTKDVPRSCCDPLENVVKSDSQCLCSLISNQGSDQAEQAGINVTEAQQLPGRCGLHVNPLSCITGSPNTKNSVDNSSAVLLIPSWSFMVATALPMALHILWCKAA</sequence>
<dbReference type="Proteomes" id="UP000027138">
    <property type="component" value="Unassembled WGS sequence"/>
</dbReference>
<evidence type="ECO:0000259" key="11">
    <source>
        <dbReference type="SMART" id="SM00499"/>
    </source>
</evidence>
<feature type="signal peptide" evidence="10">
    <location>
        <begin position="1"/>
        <end position="33"/>
    </location>
</feature>
<keyword evidence="9" id="KW-0472">Membrane</keyword>
<keyword evidence="8" id="KW-0449">Lipoprotein</keyword>
<dbReference type="OrthoDB" id="785217at2759"/>
<gene>
    <name evidence="12" type="ORF">JCGZ_26900</name>
</gene>
<evidence type="ECO:0000256" key="6">
    <source>
        <dbReference type="ARBA" id="ARBA00023157"/>
    </source>
</evidence>
<keyword evidence="9" id="KW-1133">Transmembrane helix</keyword>
<keyword evidence="7" id="KW-0325">Glycoprotein</keyword>
<evidence type="ECO:0000313" key="13">
    <source>
        <dbReference type="Proteomes" id="UP000027138"/>
    </source>
</evidence>
<evidence type="ECO:0000256" key="10">
    <source>
        <dbReference type="SAM" id="SignalP"/>
    </source>
</evidence>
<keyword evidence="5 10" id="KW-0732">Signal</keyword>
<dbReference type="SUPFAM" id="SSF47699">
    <property type="entry name" value="Bifunctional inhibitor/lipid-transfer protein/seed storage 2S albumin"/>
    <property type="match status" value="1"/>
</dbReference>
<dbReference type="EMBL" id="KK914317">
    <property type="protein sequence ID" value="KDP41882.1"/>
    <property type="molecule type" value="Genomic_DNA"/>
</dbReference>
<evidence type="ECO:0000256" key="2">
    <source>
        <dbReference type="ARBA" id="ARBA00009748"/>
    </source>
</evidence>
<keyword evidence="6" id="KW-1015">Disulfide bond</keyword>
<evidence type="ECO:0000256" key="1">
    <source>
        <dbReference type="ARBA" id="ARBA00004609"/>
    </source>
</evidence>
<evidence type="ECO:0000256" key="3">
    <source>
        <dbReference type="ARBA" id="ARBA00022475"/>
    </source>
</evidence>
<dbReference type="InterPro" id="IPR036312">
    <property type="entry name" value="Bifun_inhib/LTP/seed_sf"/>
</dbReference>
<evidence type="ECO:0000256" key="9">
    <source>
        <dbReference type="SAM" id="Phobius"/>
    </source>
</evidence>
<evidence type="ECO:0000256" key="5">
    <source>
        <dbReference type="ARBA" id="ARBA00022729"/>
    </source>
</evidence>
<keyword evidence="9" id="KW-0812">Transmembrane</keyword>
<dbReference type="AlphaFoldDB" id="A0A067L0D4"/>
<dbReference type="PRINTS" id="PR00382">
    <property type="entry name" value="LIPIDTRNSFER"/>
</dbReference>
<dbReference type="CDD" id="cd00010">
    <property type="entry name" value="AAI_LTSS"/>
    <property type="match status" value="1"/>
</dbReference>
<dbReference type="PANTHER" id="PTHR33044">
    <property type="entry name" value="BIFUNCTIONAL INHIBITOR/LIPID-TRANSFER PROTEIN/SEED STORAGE 2S ALBUMIN SUPERFAMILY PROTEIN-RELATED"/>
    <property type="match status" value="1"/>
</dbReference>
<keyword evidence="3" id="KW-1003">Cell membrane</keyword>